<protein>
    <submittedName>
        <fullName evidence="1">Uncharacterized protein</fullName>
    </submittedName>
</protein>
<proteinExistence type="predicted"/>
<dbReference type="Proteomes" id="UP001431775">
    <property type="component" value="Unassembled WGS sequence"/>
</dbReference>
<accession>A0ABT6Q4E4</accession>
<evidence type="ECO:0000313" key="2">
    <source>
        <dbReference type="Proteomes" id="UP001431775"/>
    </source>
</evidence>
<name>A0ABT6Q4E4_9PROT</name>
<keyword evidence="2" id="KW-1185">Reference proteome</keyword>
<comment type="caution">
    <text evidence="1">The sequence shown here is derived from an EMBL/GenBank/DDBJ whole genome shotgun (WGS) entry which is preliminary data.</text>
</comment>
<dbReference type="RefSeq" id="WP_281461459.1">
    <property type="nucleotide sequence ID" value="NZ_JASBAN010000001.1"/>
</dbReference>
<organism evidence="1 2">
    <name type="scientific">Commensalibacter nepenthis</name>
    <dbReference type="NCBI Taxonomy" id="3043872"/>
    <lineage>
        <taxon>Bacteria</taxon>
        <taxon>Pseudomonadati</taxon>
        <taxon>Pseudomonadota</taxon>
        <taxon>Alphaproteobacteria</taxon>
        <taxon>Acetobacterales</taxon>
        <taxon>Acetobacteraceae</taxon>
    </lineage>
</organism>
<gene>
    <name evidence="1" type="ORF">QJV33_00440</name>
</gene>
<reference evidence="1" key="1">
    <citation type="submission" date="2023-05" db="EMBL/GenBank/DDBJ databases">
        <title>Whole genome sequence of Commensalibacter sp.</title>
        <authorList>
            <person name="Charoenyingcharoen P."/>
            <person name="Yukphan P."/>
        </authorList>
    </citation>
    <scope>NUCLEOTIDE SEQUENCE</scope>
    <source>
        <strain evidence="1">TBRC 10068</strain>
    </source>
</reference>
<evidence type="ECO:0000313" key="1">
    <source>
        <dbReference type="EMBL" id="MDI2111770.1"/>
    </source>
</evidence>
<dbReference type="EMBL" id="JASBAN010000001">
    <property type="protein sequence ID" value="MDI2111770.1"/>
    <property type="molecule type" value="Genomic_DNA"/>
</dbReference>
<sequence>MKIMEDDGEVIDIVAIYWCAEKTLFLGIPKDFGGLTAINSNKVKIIDPKINYRAVYFKNRMHGIYHWALIEEDLLDEVIDHDPKSFNRFIEILKSEGVLSEDFI</sequence>